<dbReference type="OrthoDB" id="17255at2759"/>
<keyword evidence="2" id="KW-0812">Transmembrane</keyword>
<organism evidence="3 4">
    <name type="scientific">Fusarium torreyae</name>
    <dbReference type="NCBI Taxonomy" id="1237075"/>
    <lineage>
        <taxon>Eukaryota</taxon>
        <taxon>Fungi</taxon>
        <taxon>Dikarya</taxon>
        <taxon>Ascomycota</taxon>
        <taxon>Pezizomycotina</taxon>
        <taxon>Sordariomycetes</taxon>
        <taxon>Hypocreomycetidae</taxon>
        <taxon>Hypocreales</taxon>
        <taxon>Nectriaceae</taxon>
        <taxon>Fusarium</taxon>
    </lineage>
</organism>
<evidence type="ECO:0000256" key="1">
    <source>
        <dbReference type="SAM" id="MobiDB-lite"/>
    </source>
</evidence>
<feature type="region of interest" description="Disordered" evidence="1">
    <location>
        <begin position="63"/>
        <end position="90"/>
    </location>
</feature>
<evidence type="ECO:0000256" key="2">
    <source>
        <dbReference type="SAM" id="Phobius"/>
    </source>
</evidence>
<dbReference type="EMBL" id="JAOQAZ010000023">
    <property type="protein sequence ID" value="KAJ4253936.1"/>
    <property type="molecule type" value="Genomic_DNA"/>
</dbReference>
<dbReference type="AlphaFoldDB" id="A0A9W8VB01"/>
<keyword evidence="2" id="KW-0472">Membrane</keyword>
<name>A0A9W8VB01_9HYPO</name>
<accession>A0A9W8VB01</accession>
<keyword evidence="2" id="KW-1133">Transmembrane helix</keyword>
<evidence type="ECO:0000313" key="4">
    <source>
        <dbReference type="Proteomes" id="UP001152049"/>
    </source>
</evidence>
<sequence>MEEVINRFTQWLLTSIKDSPYAWSAAGLTFLIGIQAALAVLVLHGDEATVRRQLGSLRQVDIDKSTAPHQKEPNSKISQNNATKEESTDQPARVCLIKSCTPIKLNQTQLPGMNQTYEDCYMLAVESNGLDDKGYAIWKSLNQQANPAISRISTELWLPRRDADENDPLVETGGCIIMSFPDPGAPRWPGQLADHTNGWIRAPQVMCILPLDPTLADIEEHKIKLRPFNIDGKNGKGLDMESLPAVSDILPRLKMFLGYSDRHGLTIVKRV</sequence>
<keyword evidence="4" id="KW-1185">Reference proteome</keyword>
<gene>
    <name evidence="3" type="ORF">NW762_010334</name>
</gene>
<reference evidence="3" key="1">
    <citation type="submission" date="2022-09" db="EMBL/GenBank/DDBJ databases">
        <title>Fusarium specimens isolated from Avocado Roots.</title>
        <authorList>
            <person name="Stajich J."/>
            <person name="Roper C."/>
            <person name="Heimlech-Rivalta G."/>
        </authorList>
    </citation>
    <scope>NUCLEOTIDE SEQUENCE</scope>
    <source>
        <strain evidence="3">CF00136</strain>
    </source>
</reference>
<dbReference type="Proteomes" id="UP001152049">
    <property type="component" value="Unassembled WGS sequence"/>
</dbReference>
<protein>
    <submittedName>
        <fullName evidence="3">Uncharacterized protein</fullName>
    </submittedName>
</protein>
<comment type="caution">
    <text evidence="3">The sequence shown here is derived from an EMBL/GenBank/DDBJ whole genome shotgun (WGS) entry which is preliminary data.</text>
</comment>
<proteinExistence type="predicted"/>
<evidence type="ECO:0000313" key="3">
    <source>
        <dbReference type="EMBL" id="KAJ4253936.1"/>
    </source>
</evidence>
<feature type="transmembrane region" description="Helical" evidence="2">
    <location>
        <begin position="20"/>
        <end position="43"/>
    </location>
</feature>
<feature type="compositionally biased region" description="Basic and acidic residues" evidence="1">
    <location>
        <begin position="63"/>
        <end position="74"/>
    </location>
</feature>